<evidence type="ECO:0000313" key="3">
    <source>
        <dbReference type="Proteomes" id="UP001560573"/>
    </source>
</evidence>
<dbReference type="Proteomes" id="UP001560573">
    <property type="component" value="Unassembled WGS sequence"/>
</dbReference>
<sequence length="371" mass="42335">MMRIFLIMVLIASVYRTEAQQYIQPNFESDEYLEMLRVTLQAHSDSINNSSKIPAPLFYQRVFRSQVSPLYNRWDLWLRDDQHVAAICIRGTVNQTASWLENFYMAMVPATGSIQLSDTSSFTYKLADNPSAAVHVGWLLGLSSMAASVKEKINELYATGVKEFIIMGHSQGGALSFLLTSYLHYETVNGNLPKDIYFKTYSSAAPKPGNLYYAYDYDFITRNGWGLTVVNSLDWVPETPISVQTVKDFNATNPFVDLKGALKKRKTLVRWYINGVYNSLNKSTKKAQRKLEKNLGSKLFKQVKKFMPGIREPTYVASSNYMRAGVPIVLMADEAYKQQYPESAKNIFSHHALHPYYMLTQKWYGNQTSGR</sequence>
<protein>
    <submittedName>
        <fullName evidence="2">Lipase family protein</fullName>
    </submittedName>
</protein>
<gene>
    <name evidence="2" type="ORF">QTN47_26560</name>
</gene>
<evidence type="ECO:0000259" key="1">
    <source>
        <dbReference type="Pfam" id="PF01764"/>
    </source>
</evidence>
<name>A0ABV3ZNE4_9BACT</name>
<reference evidence="2 3" key="1">
    <citation type="submission" date="2023-07" db="EMBL/GenBank/DDBJ databases">
        <authorList>
            <person name="Lian W.-H."/>
        </authorList>
    </citation>
    <scope>NUCLEOTIDE SEQUENCE [LARGE SCALE GENOMIC DNA]</scope>
    <source>
        <strain evidence="2 3">SYSU DXS3180</strain>
    </source>
</reference>
<dbReference type="EMBL" id="JAULBC010000013">
    <property type="protein sequence ID" value="MEX6691100.1"/>
    <property type="molecule type" value="Genomic_DNA"/>
</dbReference>
<comment type="caution">
    <text evidence="2">The sequence shown here is derived from an EMBL/GenBank/DDBJ whole genome shotgun (WGS) entry which is preliminary data.</text>
</comment>
<dbReference type="InterPro" id="IPR002921">
    <property type="entry name" value="Fungal_lipase-type"/>
</dbReference>
<dbReference type="SUPFAM" id="SSF53474">
    <property type="entry name" value="alpha/beta-Hydrolases"/>
    <property type="match status" value="1"/>
</dbReference>
<keyword evidence="3" id="KW-1185">Reference proteome</keyword>
<organism evidence="2 3">
    <name type="scientific">Danxiaibacter flavus</name>
    <dbReference type="NCBI Taxonomy" id="3049108"/>
    <lineage>
        <taxon>Bacteria</taxon>
        <taxon>Pseudomonadati</taxon>
        <taxon>Bacteroidota</taxon>
        <taxon>Chitinophagia</taxon>
        <taxon>Chitinophagales</taxon>
        <taxon>Chitinophagaceae</taxon>
        <taxon>Danxiaibacter</taxon>
    </lineage>
</organism>
<proteinExistence type="predicted"/>
<dbReference type="RefSeq" id="WP_369332516.1">
    <property type="nucleotide sequence ID" value="NZ_JAULBC010000013.1"/>
</dbReference>
<evidence type="ECO:0000313" key="2">
    <source>
        <dbReference type="EMBL" id="MEX6691100.1"/>
    </source>
</evidence>
<dbReference type="Gene3D" id="3.40.50.1820">
    <property type="entry name" value="alpha/beta hydrolase"/>
    <property type="match status" value="1"/>
</dbReference>
<feature type="domain" description="Fungal lipase-type" evidence="1">
    <location>
        <begin position="87"/>
        <end position="241"/>
    </location>
</feature>
<dbReference type="Pfam" id="PF01764">
    <property type="entry name" value="Lipase_3"/>
    <property type="match status" value="1"/>
</dbReference>
<accession>A0ABV3ZNE4</accession>
<dbReference type="InterPro" id="IPR029058">
    <property type="entry name" value="AB_hydrolase_fold"/>
</dbReference>